<evidence type="ECO:0000313" key="3">
    <source>
        <dbReference type="EMBL" id="OGF99677.1"/>
    </source>
</evidence>
<organism evidence="3 4">
    <name type="scientific">Candidatus Gottesmanbacteria bacterium RBG_16_38_7b</name>
    <dbReference type="NCBI Taxonomy" id="1798372"/>
    <lineage>
        <taxon>Bacteria</taxon>
        <taxon>Candidatus Gottesmaniibacteriota</taxon>
    </lineage>
</organism>
<dbReference type="SMART" id="SM00287">
    <property type="entry name" value="SH3b"/>
    <property type="match status" value="1"/>
</dbReference>
<protein>
    <recommendedName>
        <fullName evidence="2">SH3b domain-containing protein</fullName>
    </recommendedName>
</protein>
<feature type="domain" description="SH3b" evidence="2">
    <location>
        <begin position="218"/>
        <end position="284"/>
    </location>
</feature>
<dbReference type="InterPro" id="IPR003646">
    <property type="entry name" value="SH3-like_bac-type"/>
</dbReference>
<comment type="caution">
    <text evidence="3">The sequence shown here is derived from an EMBL/GenBank/DDBJ whole genome shotgun (WGS) entry which is preliminary data.</text>
</comment>
<feature type="compositionally biased region" description="Polar residues" evidence="1">
    <location>
        <begin position="205"/>
        <end position="218"/>
    </location>
</feature>
<dbReference type="EMBL" id="MFJB01000054">
    <property type="protein sequence ID" value="OGF99677.1"/>
    <property type="molecule type" value="Genomic_DNA"/>
</dbReference>
<dbReference type="Pfam" id="PF08239">
    <property type="entry name" value="SH3_3"/>
    <property type="match status" value="1"/>
</dbReference>
<feature type="compositionally biased region" description="Low complexity" evidence="1">
    <location>
        <begin position="190"/>
        <end position="204"/>
    </location>
</feature>
<name>A0A1F5YHK7_9BACT</name>
<accession>A0A1F5YHK7</accession>
<dbReference type="Pfam" id="PF08308">
    <property type="entry name" value="PEGA"/>
    <property type="match status" value="1"/>
</dbReference>
<evidence type="ECO:0000313" key="4">
    <source>
        <dbReference type="Proteomes" id="UP000177396"/>
    </source>
</evidence>
<sequence>MNRKTILVIILFLFALLFVVYKLVIAKPGGIAGLKVISDPNSSIYLDDKFIGKTPYEGRHSSGEYILKLTSEDGGSNNVPWQDKIILTSGTLTYIKKDLGSSDLFSSGEVVYLEAIDKDEIQLTITSTPDAAVVSIDGLEKGITPLNLPITEGEHDVVVNSTGFIGRTVKLKAVKSFRVVVKIQLALSPESTVSPTPSVPGTTPADTSPSPESSQTNKPYVLIKDTPTGFLRVRLDASLSATEVAQLTPGAKVPYFEEKSGWFKVAYEEGKEGWVSSRYAEKVE</sequence>
<dbReference type="Proteomes" id="UP000177396">
    <property type="component" value="Unassembled WGS sequence"/>
</dbReference>
<evidence type="ECO:0000256" key="1">
    <source>
        <dbReference type="SAM" id="MobiDB-lite"/>
    </source>
</evidence>
<proteinExistence type="predicted"/>
<dbReference type="AlphaFoldDB" id="A0A1F5YHK7"/>
<dbReference type="Gene3D" id="2.30.30.40">
    <property type="entry name" value="SH3 Domains"/>
    <property type="match status" value="1"/>
</dbReference>
<reference evidence="3 4" key="1">
    <citation type="journal article" date="2016" name="Nat. Commun.">
        <title>Thousands of microbial genomes shed light on interconnected biogeochemical processes in an aquifer system.</title>
        <authorList>
            <person name="Anantharaman K."/>
            <person name="Brown C.T."/>
            <person name="Hug L.A."/>
            <person name="Sharon I."/>
            <person name="Castelle C.J."/>
            <person name="Probst A.J."/>
            <person name="Thomas B.C."/>
            <person name="Singh A."/>
            <person name="Wilkins M.J."/>
            <person name="Karaoz U."/>
            <person name="Brodie E.L."/>
            <person name="Williams K.H."/>
            <person name="Hubbard S.S."/>
            <person name="Banfield J.F."/>
        </authorList>
    </citation>
    <scope>NUCLEOTIDE SEQUENCE [LARGE SCALE GENOMIC DNA]</scope>
</reference>
<dbReference type="PROSITE" id="PS51781">
    <property type="entry name" value="SH3B"/>
    <property type="match status" value="1"/>
</dbReference>
<evidence type="ECO:0000259" key="2">
    <source>
        <dbReference type="PROSITE" id="PS51781"/>
    </source>
</evidence>
<gene>
    <name evidence="3" type="ORF">A2153_00455</name>
</gene>
<feature type="region of interest" description="Disordered" evidence="1">
    <location>
        <begin position="190"/>
        <end position="219"/>
    </location>
</feature>
<dbReference type="InterPro" id="IPR013229">
    <property type="entry name" value="PEGA"/>
</dbReference>